<dbReference type="InterPro" id="IPR029063">
    <property type="entry name" value="SAM-dependent_MTases_sf"/>
</dbReference>
<accession>A0A0U3EDM4</accession>
<dbReference type="Gene3D" id="3.40.50.150">
    <property type="entry name" value="Vaccinia Virus protein VP39"/>
    <property type="match status" value="1"/>
</dbReference>
<dbReference type="EMBL" id="CP011266">
    <property type="protein sequence ID" value="ALT69729.1"/>
    <property type="molecule type" value="Genomic_DNA"/>
</dbReference>
<keyword evidence="1" id="KW-0175">Coiled coil</keyword>
<dbReference type="Pfam" id="PF13578">
    <property type="entry name" value="Methyltransf_24"/>
    <property type="match status" value="1"/>
</dbReference>
<evidence type="ECO:0000313" key="2">
    <source>
        <dbReference type="EMBL" id="ALT69729.1"/>
    </source>
</evidence>
<dbReference type="GO" id="GO:0032259">
    <property type="term" value="P:methylation"/>
    <property type="evidence" value="ECO:0007669"/>
    <property type="project" value="UniProtKB-KW"/>
</dbReference>
<feature type="coiled-coil region" evidence="1">
    <location>
        <begin position="250"/>
        <end position="344"/>
    </location>
</feature>
<keyword evidence="2" id="KW-0808">Transferase</keyword>
<dbReference type="AlphaFoldDB" id="A0A0U3EDM4"/>
<protein>
    <submittedName>
        <fullName evidence="2">Methyltransferase domain-containing protein</fullName>
    </submittedName>
</protein>
<dbReference type="GO" id="GO:0008168">
    <property type="term" value="F:methyltransferase activity"/>
    <property type="evidence" value="ECO:0007669"/>
    <property type="project" value="UniProtKB-KW"/>
</dbReference>
<dbReference type="PATRIC" id="fig|230361.4.peg.2027"/>
<evidence type="ECO:0000256" key="1">
    <source>
        <dbReference type="SAM" id="Coils"/>
    </source>
</evidence>
<dbReference type="Proteomes" id="UP000067738">
    <property type="component" value="Chromosome"/>
</dbReference>
<keyword evidence="3" id="KW-1185">Reference proteome</keyword>
<proteinExistence type="predicted"/>
<organism evidence="2 3">
    <name type="scientific">Methanobrevibacter millerae</name>
    <dbReference type="NCBI Taxonomy" id="230361"/>
    <lineage>
        <taxon>Archaea</taxon>
        <taxon>Methanobacteriati</taxon>
        <taxon>Methanobacteriota</taxon>
        <taxon>Methanomada group</taxon>
        <taxon>Methanobacteria</taxon>
        <taxon>Methanobacteriales</taxon>
        <taxon>Methanobacteriaceae</taxon>
        <taxon>Methanobrevibacter</taxon>
    </lineage>
</organism>
<sequence length="465" mass="54046">MRRMWEIIVLPLFKELKPKNIVEIGSEDGINTEKILSYCIKNNSYLITIDPHPLFDENKFSNQYGDHFKLIKDLSLNCLQEINDYDVILIDGDHNWYTVYNELKLIEKKFIGKKFPIIILHDVGWPYGRRDLYYNPKTIPKEFLHEYAKKGMLPDTPELLEKGGLNCNLNNAIYENGAKNGVLTAIEDFLHESKNDLSFSTIMAFNGLGIIYPNESSLKSKINNIIEKSDITFLLEKSYLRNMILSMDKISELESSIVLLNKELTQEKIKFIDENNNLMETNKTLNNINSSLVKSRQIVLNQRDDLVDENEKLANRIVDLVNSNNDLLNKYNDLVDENEKLANRNVDLVKSKCVLLDKCDGLSMENEKLLNRNNILTQTKVILYNENKKLNGEKVSLLNDYLNLLEQNNMLIKSINSLKASISQYRIENNNQKEYINKLSLENDNVNDKFSIKRFLFKVRGKLWN</sequence>
<evidence type="ECO:0000313" key="3">
    <source>
        <dbReference type="Proteomes" id="UP000067738"/>
    </source>
</evidence>
<keyword evidence="2" id="KW-0489">Methyltransferase</keyword>
<name>A0A0U3EDM4_9EURY</name>
<dbReference type="KEGG" id="mmil:sm9_1963"/>
<reference evidence="2 3" key="1">
    <citation type="submission" date="2015-04" db="EMBL/GenBank/DDBJ databases">
        <title>The complete genome sequence of the rumen methanogen Methanobrevibacter millerae SM9.</title>
        <authorList>
            <person name="Leahy S.C."/>
            <person name="Kelly W.J."/>
            <person name="Pacheco D.M."/>
            <person name="Li D."/>
            <person name="Altermann E."/>
            <person name="Attwood G.T."/>
        </authorList>
    </citation>
    <scope>NUCLEOTIDE SEQUENCE [LARGE SCALE GENOMIC DNA]</scope>
    <source>
        <strain evidence="2 3">SM9</strain>
    </source>
</reference>
<dbReference type="SUPFAM" id="SSF53335">
    <property type="entry name" value="S-adenosyl-L-methionine-dependent methyltransferases"/>
    <property type="match status" value="1"/>
</dbReference>
<gene>
    <name evidence="2" type="ORF">sm9_1963</name>
</gene>